<evidence type="ECO:0000313" key="4">
    <source>
        <dbReference type="EMBL" id="RHC83259.1"/>
    </source>
</evidence>
<comment type="caution">
    <text evidence="4">The sequence shown here is derived from an EMBL/GenBank/DDBJ whole genome shotgun (WGS) entry which is preliminary data.</text>
</comment>
<name>A0A414BW29_9BACT</name>
<dbReference type="EMBL" id="QSII01000018">
    <property type="protein sequence ID" value="RHC83259.1"/>
    <property type="molecule type" value="Genomic_DNA"/>
</dbReference>
<dbReference type="Proteomes" id="UP000434916">
    <property type="component" value="Unassembled WGS sequence"/>
</dbReference>
<accession>A0A414BW29</accession>
<evidence type="ECO:0000256" key="1">
    <source>
        <dbReference type="SAM" id="MobiDB-lite"/>
    </source>
</evidence>
<feature type="region of interest" description="Disordered" evidence="1">
    <location>
        <begin position="1"/>
        <end position="22"/>
    </location>
</feature>
<dbReference type="Pfam" id="PF06074">
    <property type="entry name" value="Portal_Mu"/>
    <property type="match status" value="1"/>
</dbReference>
<protein>
    <submittedName>
        <fullName evidence="4">DUF935 family protein</fullName>
    </submittedName>
</protein>
<evidence type="ECO:0000313" key="6">
    <source>
        <dbReference type="Proteomes" id="UP000434916"/>
    </source>
</evidence>
<evidence type="ECO:0000313" key="5">
    <source>
        <dbReference type="Proteomes" id="UP000286260"/>
    </source>
</evidence>
<gene>
    <name evidence="4" type="ORF">DW828_12990</name>
    <name evidence="2" type="ORF">GMD82_08220</name>
    <name evidence="3" type="ORF">GMD92_14685</name>
</gene>
<evidence type="ECO:0000313" key="2">
    <source>
        <dbReference type="EMBL" id="MTU39469.1"/>
    </source>
</evidence>
<dbReference type="InterPro" id="IPR009279">
    <property type="entry name" value="Portal_Mu"/>
</dbReference>
<reference evidence="4 5" key="1">
    <citation type="submission" date="2018-08" db="EMBL/GenBank/DDBJ databases">
        <title>A genome reference for cultivated species of the human gut microbiota.</title>
        <authorList>
            <person name="Zou Y."/>
            <person name="Xue W."/>
            <person name="Luo G."/>
        </authorList>
    </citation>
    <scope>NUCLEOTIDE SEQUENCE [LARGE SCALE GENOMIC DNA]</scope>
    <source>
        <strain evidence="4 5">AM34-17</strain>
    </source>
</reference>
<dbReference type="Proteomes" id="UP000448908">
    <property type="component" value="Unassembled WGS sequence"/>
</dbReference>
<sequence length="402" mass="46514">MAKDNRYYRNKRNNRKDNKSAPLIRQREGLVRKIAPKAISRVRRDLDTWRRALRQADSVDRPRRRELMDLYADVMLDALLTSQIEQRIGRTLAAEFSLKDQGDKVNEEATRLLSEAVWFPLLVRYMLESLFYGHSLVEFTASDSDELEVNLIPRQNVVPELGFFLYDSNADKGEYYRDLREFGTYILEFGHPNNYGLLNKAVPHALFKKFAHSCWSELCEIYGIPPRYIKTNTQDPEMLDRAEQMLRDMGSAAYFIIDTTEEFEFANGVSTSGDVYNNLIALCNSEMSMLISGAQIGQDTKNGNRSKEEVAVKQLEKYVASDKRQVEDWMNSTVLPALYRLGLLPQGMRFSFNSEEDTKELWKRTSEAMQYFKVDPEWIKEKFGIEVTGPRNKAGEGDGFFE</sequence>
<evidence type="ECO:0000313" key="3">
    <source>
        <dbReference type="EMBL" id="MTU70274.1"/>
    </source>
</evidence>
<dbReference type="EMBL" id="WNCN01000008">
    <property type="protein sequence ID" value="MTU39469.1"/>
    <property type="molecule type" value="Genomic_DNA"/>
</dbReference>
<dbReference type="Proteomes" id="UP000286260">
    <property type="component" value="Unassembled WGS sequence"/>
</dbReference>
<evidence type="ECO:0000313" key="7">
    <source>
        <dbReference type="Proteomes" id="UP000448908"/>
    </source>
</evidence>
<dbReference type="RefSeq" id="WP_122204630.1">
    <property type="nucleotide sequence ID" value="NZ_JADNKC010000020.1"/>
</dbReference>
<reference evidence="6 7" key="2">
    <citation type="journal article" date="2019" name="Nat. Med.">
        <title>A library of human gut bacterial isolates paired with longitudinal multiomics data enables mechanistic microbiome research.</title>
        <authorList>
            <person name="Poyet M."/>
            <person name="Groussin M."/>
            <person name="Gibbons S.M."/>
            <person name="Avila-Pacheco J."/>
            <person name="Jiang X."/>
            <person name="Kearney S.M."/>
            <person name="Perrotta A.R."/>
            <person name="Berdy B."/>
            <person name="Zhao S."/>
            <person name="Lieberman T.D."/>
            <person name="Swanson P.K."/>
            <person name="Smith M."/>
            <person name="Roesemann S."/>
            <person name="Alexander J.E."/>
            <person name="Rich S.A."/>
            <person name="Livny J."/>
            <person name="Vlamakis H."/>
            <person name="Clish C."/>
            <person name="Bullock K."/>
            <person name="Deik A."/>
            <person name="Scott J."/>
            <person name="Pierce K.A."/>
            <person name="Xavier R.J."/>
            <person name="Alm E.J."/>
        </authorList>
    </citation>
    <scope>NUCLEOTIDE SEQUENCE [LARGE SCALE GENOMIC DNA]</scope>
    <source>
        <strain evidence="3 7">BIOML-A16</strain>
        <strain evidence="2 6">BIOML-A29</strain>
    </source>
</reference>
<proteinExistence type="predicted"/>
<keyword evidence="6" id="KW-1185">Reference proteome</keyword>
<dbReference type="EMBL" id="WNDA01000024">
    <property type="protein sequence ID" value="MTU70274.1"/>
    <property type="molecule type" value="Genomic_DNA"/>
</dbReference>
<dbReference type="AlphaFoldDB" id="A0A414BW29"/>
<organism evidence="4 5">
    <name type="scientific">Parabacteroides merdae</name>
    <dbReference type="NCBI Taxonomy" id="46503"/>
    <lineage>
        <taxon>Bacteria</taxon>
        <taxon>Pseudomonadati</taxon>
        <taxon>Bacteroidota</taxon>
        <taxon>Bacteroidia</taxon>
        <taxon>Bacteroidales</taxon>
        <taxon>Tannerellaceae</taxon>
        <taxon>Parabacteroides</taxon>
    </lineage>
</organism>